<organism evidence="1 2">
    <name type="scientific">Acinetobacter terrestris</name>
    <dbReference type="NCBI Taxonomy" id="2529843"/>
    <lineage>
        <taxon>Bacteria</taxon>
        <taxon>Pseudomonadati</taxon>
        <taxon>Pseudomonadota</taxon>
        <taxon>Gammaproteobacteria</taxon>
        <taxon>Moraxellales</taxon>
        <taxon>Moraxellaceae</taxon>
        <taxon>Acinetobacter</taxon>
        <taxon>Acinetobacter Taxon 24</taxon>
    </lineage>
</organism>
<sequence length="378" mass="44382">MHSLQSYFETFIKVSDFISRNNRNEKCWCDSGKKFKNCHLNREKSIPLTIQEEQEKLKKIDTSFKLCLFNKFDNNCSNGIIKAHSVSKELFLRKISKNNNVYSPIINTIKHNIIIKEVHVNNASIFYGFCNTHDTSLFSDFEQKKFTSTDCQLLKISYRSLCLEIFKKMKVIEKYYFYKNNSDKGKELSKQIDIQIQCNQEIIFNKNSLNTLEKIQTQLEDDVINNTSHKMKHCLITLDKPQNILCSSMVSPEFNLDRKRLQSLKATPNAKNLFLNSFIFNNTGYILISWLIEDDDYGNNFSNSIFSDPTLINHKLISLILMYTENVFISPSWWDDLTDEDKHHFQCLIEYIEDKDQGGILNIKDHPEALNYSYHVFI</sequence>
<dbReference type="AlphaFoldDB" id="A0AAW6UUS7"/>
<proteinExistence type="predicted"/>
<dbReference type="Pfam" id="PF02810">
    <property type="entry name" value="SEC-C"/>
    <property type="match status" value="1"/>
</dbReference>
<dbReference type="RefSeq" id="WP_284066027.1">
    <property type="nucleotide sequence ID" value="NZ_JASKNE010000001.1"/>
</dbReference>
<dbReference type="Proteomes" id="UP001241935">
    <property type="component" value="Unassembled WGS sequence"/>
</dbReference>
<dbReference type="SUPFAM" id="SSF103642">
    <property type="entry name" value="Sec-C motif"/>
    <property type="match status" value="1"/>
</dbReference>
<accession>A0AAW6UUS7</accession>
<gene>
    <name evidence="1" type="ORF">QOR41_00615</name>
</gene>
<protein>
    <submittedName>
        <fullName evidence="1">SEC-C metal-binding domain-containing protein</fullName>
    </submittedName>
</protein>
<dbReference type="EMBL" id="JASKNE010000001">
    <property type="protein sequence ID" value="MDK1682379.1"/>
    <property type="molecule type" value="Genomic_DNA"/>
</dbReference>
<evidence type="ECO:0000313" key="1">
    <source>
        <dbReference type="EMBL" id="MDK1682379.1"/>
    </source>
</evidence>
<reference evidence="1" key="1">
    <citation type="submission" date="2023-04" db="EMBL/GenBank/DDBJ databases">
        <title>The environmental microbiomes in feedlot watering bowls are a reservoir of florfenicol resistance for bovine respiratory disease pathogens.</title>
        <authorList>
            <person name="Kos D.W."/>
            <person name="Ruzzini A.C."/>
            <person name="Schreiner B."/>
            <person name="Jelinski M.D."/>
        </authorList>
    </citation>
    <scope>NUCLEOTIDE SEQUENCE</scope>
    <source>
        <strain evidence="1">WB3</strain>
    </source>
</reference>
<dbReference type="Gene3D" id="3.10.450.50">
    <property type="match status" value="1"/>
</dbReference>
<name>A0AAW6UUS7_9GAMM</name>
<dbReference type="InterPro" id="IPR004027">
    <property type="entry name" value="SEC_C_motif"/>
</dbReference>
<comment type="caution">
    <text evidence="1">The sequence shown here is derived from an EMBL/GenBank/DDBJ whole genome shotgun (WGS) entry which is preliminary data.</text>
</comment>
<evidence type="ECO:0000313" key="2">
    <source>
        <dbReference type="Proteomes" id="UP001241935"/>
    </source>
</evidence>